<evidence type="ECO:0000313" key="4">
    <source>
        <dbReference type="EMBL" id="GAA1853545.1"/>
    </source>
</evidence>
<reference evidence="4 5" key="1">
    <citation type="journal article" date="2019" name="Int. J. Syst. Evol. Microbiol.">
        <title>The Global Catalogue of Microorganisms (GCM) 10K type strain sequencing project: providing services to taxonomists for standard genome sequencing and annotation.</title>
        <authorList>
            <consortium name="The Broad Institute Genomics Platform"/>
            <consortium name="The Broad Institute Genome Sequencing Center for Infectious Disease"/>
            <person name="Wu L."/>
            <person name="Ma J."/>
        </authorList>
    </citation>
    <scope>NUCLEOTIDE SEQUENCE [LARGE SCALE GENOMIC DNA]</scope>
    <source>
        <strain evidence="4 5">JCM 16009</strain>
    </source>
</reference>
<evidence type="ECO:0000313" key="5">
    <source>
        <dbReference type="Proteomes" id="UP001500449"/>
    </source>
</evidence>
<dbReference type="PANTHER" id="PTHR16943:SF8">
    <property type="entry name" value="2-METHYLCITRATE DEHYDRATASE"/>
    <property type="match status" value="1"/>
</dbReference>
<dbReference type="InterPro" id="IPR036148">
    <property type="entry name" value="MmgE/PrpD_sf"/>
</dbReference>
<organism evidence="4 5">
    <name type="scientific">Pseudonocardia ailaonensis</name>
    <dbReference type="NCBI Taxonomy" id="367279"/>
    <lineage>
        <taxon>Bacteria</taxon>
        <taxon>Bacillati</taxon>
        <taxon>Actinomycetota</taxon>
        <taxon>Actinomycetes</taxon>
        <taxon>Pseudonocardiales</taxon>
        <taxon>Pseudonocardiaceae</taxon>
        <taxon>Pseudonocardia</taxon>
    </lineage>
</organism>
<gene>
    <name evidence="4" type="ORF">GCM10009836_37070</name>
</gene>
<accession>A0ABN2N8I5</accession>
<protein>
    <submittedName>
        <fullName evidence="4">MmgE/PrpD family protein</fullName>
    </submittedName>
</protein>
<dbReference type="InterPro" id="IPR045336">
    <property type="entry name" value="MmgE_PrpD_N"/>
</dbReference>
<dbReference type="Gene3D" id="3.30.1330.120">
    <property type="entry name" value="2-methylcitrate dehydratase PrpD"/>
    <property type="match status" value="1"/>
</dbReference>
<keyword evidence="5" id="KW-1185">Reference proteome</keyword>
<name>A0ABN2N8I5_9PSEU</name>
<dbReference type="Gene3D" id="1.10.4100.10">
    <property type="entry name" value="2-methylcitrate dehydratase PrpD"/>
    <property type="match status" value="1"/>
</dbReference>
<dbReference type="Pfam" id="PF03972">
    <property type="entry name" value="MmgE_PrpD_N"/>
    <property type="match status" value="1"/>
</dbReference>
<dbReference type="RefSeq" id="WP_344418271.1">
    <property type="nucleotide sequence ID" value="NZ_BAAAQK010000009.1"/>
</dbReference>
<dbReference type="PANTHER" id="PTHR16943">
    <property type="entry name" value="2-METHYLCITRATE DEHYDRATASE-RELATED"/>
    <property type="match status" value="1"/>
</dbReference>
<evidence type="ECO:0000259" key="2">
    <source>
        <dbReference type="Pfam" id="PF03972"/>
    </source>
</evidence>
<dbReference type="Proteomes" id="UP001500449">
    <property type="component" value="Unassembled WGS sequence"/>
</dbReference>
<dbReference type="InterPro" id="IPR042183">
    <property type="entry name" value="MmgE/PrpD_sf_1"/>
</dbReference>
<dbReference type="InterPro" id="IPR042188">
    <property type="entry name" value="MmgE/PrpD_sf_2"/>
</dbReference>
<dbReference type="Pfam" id="PF19305">
    <property type="entry name" value="MmgE_PrpD_C"/>
    <property type="match status" value="1"/>
</dbReference>
<proteinExistence type="inferred from homology"/>
<evidence type="ECO:0000259" key="3">
    <source>
        <dbReference type="Pfam" id="PF19305"/>
    </source>
</evidence>
<dbReference type="InterPro" id="IPR005656">
    <property type="entry name" value="MmgE_PrpD"/>
</dbReference>
<dbReference type="InterPro" id="IPR045337">
    <property type="entry name" value="MmgE_PrpD_C"/>
</dbReference>
<comment type="similarity">
    <text evidence="1">Belongs to the PrpD family.</text>
</comment>
<feature type="domain" description="MmgE/PrpD C-terminal" evidence="3">
    <location>
        <begin position="267"/>
        <end position="442"/>
    </location>
</feature>
<sequence>MTDTASTRMARWATGLSLTDIPAHVLDAARDHLLDSLGTGLAAVGSDFGDAAHAAGIRLGQGAEAHVLGYGTALPAASAALVNGTLMHGLDFDDTHIGAIYHATSPALAAALAVGEAENADGDDLLLAFVIGLEVGCRIAAAGAGEFHGRGFHPTGIAGTFAAACVTARLRGLDAEVLTSALGICGSQAAGILQIQGSWLKRMHPGWAAHSGIVAATMAEAGFRGPAEVFEGPRGLYASHLGHVPDDLGLDDLGERWYTPEIALKPYPCCHFIHAFADAAFAVLDELGVDRIRPEDVDHVVCPAPAEVIPQVCEPVEVRIAPKSVYDALFSVQFVAATALVKRRVDLGTFYDEPLDDPAVLAVAATVTCPPDPKSDYPTHFPGELELHLTDGRVVAHRVPASHGTQEWPLTSEEVRRKFLGNATRTVPQAQADAVADAVAKLESAGAVRAIIGQTRRVENTQA</sequence>
<feature type="domain" description="MmgE/PrpD N-terminal" evidence="2">
    <location>
        <begin position="8"/>
        <end position="243"/>
    </location>
</feature>
<dbReference type="EMBL" id="BAAAQK010000009">
    <property type="protein sequence ID" value="GAA1853545.1"/>
    <property type="molecule type" value="Genomic_DNA"/>
</dbReference>
<comment type="caution">
    <text evidence="4">The sequence shown here is derived from an EMBL/GenBank/DDBJ whole genome shotgun (WGS) entry which is preliminary data.</text>
</comment>
<dbReference type="SUPFAM" id="SSF103378">
    <property type="entry name" value="2-methylcitrate dehydratase PrpD"/>
    <property type="match status" value="1"/>
</dbReference>
<evidence type="ECO:0000256" key="1">
    <source>
        <dbReference type="ARBA" id="ARBA00006174"/>
    </source>
</evidence>